<organism evidence="1">
    <name type="scientific">Arundo donax</name>
    <name type="common">Giant reed</name>
    <name type="synonym">Donax arundinaceus</name>
    <dbReference type="NCBI Taxonomy" id="35708"/>
    <lineage>
        <taxon>Eukaryota</taxon>
        <taxon>Viridiplantae</taxon>
        <taxon>Streptophyta</taxon>
        <taxon>Embryophyta</taxon>
        <taxon>Tracheophyta</taxon>
        <taxon>Spermatophyta</taxon>
        <taxon>Magnoliopsida</taxon>
        <taxon>Liliopsida</taxon>
        <taxon>Poales</taxon>
        <taxon>Poaceae</taxon>
        <taxon>PACMAD clade</taxon>
        <taxon>Arundinoideae</taxon>
        <taxon>Arundineae</taxon>
        <taxon>Arundo</taxon>
    </lineage>
</organism>
<accession>A0A0A9F287</accession>
<name>A0A0A9F287_ARUDO</name>
<protein>
    <submittedName>
        <fullName evidence="1">Uncharacterized protein</fullName>
    </submittedName>
</protein>
<evidence type="ECO:0000313" key="1">
    <source>
        <dbReference type="EMBL" id="JAE02418.1"/>
    </source>
</evidence>
<dbReference type="AlphaFoldDB" id="A0A0A9F287"/>
<proteinExistence type="predicted"/>
<sequence>MFHDSVSHYYYHICEVTIFASTAELFCAFH</sequence>
<reference evidence="1" key="1">
    <citation type="submission" date="2014-09" db="EMBL/GenBank/DDBJ databases">
        <authorList>
            <person name="Magalhaes I.L.F."/>
            <person name="Oliveira U."/>
            <person name="Santos F.R."/>
            <person name="Vidigal T.H.D.A."/>
            <person name="Brescovit A.D."/>
            <person name="Santos A.J."/>
        </authorList>
    </citation>
    <scope>NUCLEOTIDE SEQUENCE</scope>
    <source>
        <tissue evidence="1">Shoot tissue taken approximately 20 cm above the soil surface</tissue>
    </source>
</reference>
<dbReference type="EMBL" id="GBRH01195478">
    <property type="protein sequence ID" value="JAE02418.1"/>
    <property type="molecule type" value="Transcribed_RNA"/>
</dbReference>
<reference evidence="1" key="2">
    <citation type="journal article" date="2015" name="Data Brief">
        <title>Shoot transcriptome of the giant reed, Arundo donax.</title>
        <authorList>
            <person name="Barrero R.A."/>
            <person name="Guerrero F.D."/>
            <person name="Moolhuijzen P."/>
            <person name="Goolsby J.A."/>
            <person name="Tidwell J."/>
            <person name="Bellgard S.E."/>
            <person name="Bellgard M.I."/>
        </authorList>
    </citation>
    <scope>NUCLEOTIDE SEQUENCE</scope>
    <source>
        <tissue evidence="1">Shoot tissue taken approximately 20 cm above the soil surface</tissue>
    </source>
</reference>